<feature type="compositionally biased region" description="Polar residues" evidence="1">
    <location>
        <begin position="51"/>
        <end position="78"/>
    </location>
</feature>
<dbReference type="EMBL" id="OW240917">
    <property type="protein sequence ID" value="CAH2300665.1"/>
    <property type="molecule type" value="Genomic_DNA"/>
</dbReference>
<gene>
    <name evidence="2" type="ORF">PECUL_23A005012</name>
</gene>
<proteinExistence type="predicted"/>
<evidence type="ECO:0000256" key="1">
    <source>
        <dbReference type="SAM" id="MobiDB-lite"/>
    </source>
</evidence>
<name>A0AAD1SFS9_PELCU</name>
<dbReference type="AlphaFoldDB" id="A0AAD1SFS9"/>
<evidence type="ECO:0000313" key="2">
    <source>
        <dbReference type="EMBL" id="CAH2300665.1"/>
    </source>
</evidence>
<protein>
    <submittedName>
        <fullName evidence="2">Uncharacterized protein</fullName>
    </submittedName>
</protein>
<reference evidence="2" key="1">
    <citation type="submission" date="2022-03" db="EMBL/GenBank/DDBJ databases">
        <authorList>
            <person name="Alioto T."/>
            <person name="Alioto T."/>
            <person name="Gomez Garrido J."/>
        </authorList>
    </citation>
    <scope>NUCLEOTIDE SEQUENCE</scope>
</reference>
<dbReference type="Proteomes" id="UP001295444">
    <property type="component" value="Chromosome 06"/>
</dbReference>
<feature type="non-terminal residue" evidence="2">
    <location>
        <position position="102"/>
    </location>
</feature>
<accession>A0AAD1SFS9</accession>
<sequence>MKTRDSEYTQRLALRPSVNCSQVPGREGRYSGPHWGHLTIHYKGTPPPVNQPTSWRSQNGHRGTTQTTKRAKLTQSWRDSFEAKLLSRPPASTPHGESVTRA</sequence>
<evidence type="ECO:0000313" key="3">
    <source>
        <dbReference type="Proteomes" id="UP001295444"/>
    </source>
</evidence>
<organism evidence="2 3">
    <name type="scientific">Pelobates cultripes</name>
    <name type="common">Western spadefoot toad</name>
    <dbReference type="NCBI Taxonomy" id="61616"/>
    <lineage>
        <taxon>Eukaryota</taxon>
        <taxon>Metazoa</taxon>
        <taxon>Chordata</taxon>
        <taxon>Craniata</taxon>
        <taxon>Vertebrata</taxon>
        <taxon>Euteleostomi</taxon>
        <taxon>Amphibia</taxon>
        <taxon>Batrachia</taxon>
        <taxon>Anura</taxon>
        <taxon>Pelobatoidea</taxon>
        <taxon>Pelobatidae</taxon>
        <taxon>Pelobates</taxon>
    </lineage>
</organism>
<feature type="region of interest" description="Disordered" evidence="1">
    <location>
        <begin position="45"/>
        <end position="102"/>
    </location>
</feature>
<keyword evidence="3" id="KW-1185">Reference proteome</keyword>